<keyword evidence="1" id="KW-0472">Membrane</keyword>
<protein>
    <submittedName>
        <fullName evidence="2">Uncharacterized protein</fullName>
    </submittedName>
</protein>
<feature type="transmembrane region" description="Helical" evidence="1">
    <location>
        <begin position="88"/>
        <end position="106"/>
    </location>
</feature>
<sequence length="138" mass="15557">MSKFWRLWIDVWCVGIMVFGLTLAAAGFEGYESSARMLLNQLNPLNQPVFNPVERFSIGLMGAVTLGWGLTLFYFFRAAEARNIGNKMYRELIVILVIWNLLDGFISYSTGFSLNIASNLVITLGLLFPLIWNGKLTP</sequence>
<accession>A0A937L2F7</accession>
<comment type="caution">
    <text evidence="2">The sequence shown here is derived from an EMBL/GenBank/DDBJ whole genome shotgun (WGS) entry which is preliminary data.</text>
</comment>
<name>A0A937L2F7_9PROT</name>
<keyword evidence="1" id="KW-0812">Transmembrane</keyword>
<feature type="transmembrane region" description="Helical" evidence="1">
    <location>
        <begin position="56"/>
        <end position="76"/>
    </location>
</feature>
<evidence type="ECO:0000313" key="2">
    <source>
        <dbReference type="EMBL" id="MBL6761306.1"/>
    </source>
</evidence>
<keyword evidence="1" id="KW-1133">Transmembrane helix</keyword>
<gene>
    <name evidence="2" type="ORF">ISQ19_01250</name>
</gene>
<feature type="transmembrane region" description="Helical" evidence="1">
    <location>
        <begin position="7"/>
        <end position="28"/>
    </location>
</feature>
<organism evidence="2 3">
    <name type="scientific">PS1 clade bacterium</name>
    <dbReference type="NCBI Taxonomy" id="2175152"/>
    <lineage>
        <taxon>Bacteria</taxon>
        <taxon>Pseudomonadati</taxon>
        <taxon>Pseudomonadota</taxon>
        <taxon>Alphaproteobacteria</taxon>
        <taxon>PS1 clade</taxon>
    </lineage>
</organism>
<reference evidence="2" key="1">
    <citation type="submission" date="2020-10" db="EMBL/GenBank/DDBJ databases">
        <title>Microbiome of the Black Sea water column analyzed by genome centric metagenomics.</title>
        <authorList>
            <person name="Cabello-Yeves P.J."/>
            <person name="Callieri C."/>
            <person name="Picazo A."/>
            <person name="Mehrshad M."/>
            <person name="Haro-Moreno J.M."/>
            <person name="Roda-Garcia J."/>
            <person name="Dzembekova N."/>
            <person name="Slabakova V."/>
            <person name="Slabakova N."/>
            <person name="Moncheva S."/>
            <person name="Rodriguez-Valera F."/>
        </authorList>
    </citation>
    <scope>NUCLEOTIDE SEQUENCE</scope>
    <source>
        <strain evidence="2">BS307-5m-G5</strain>
    </source>
</reference>
<dbReference type="AlphaFoldDB" id="A0A937L2F7"/>
<proteinExistence type="predicted"/>
<feature type="transmembrane region" description="Helical" evidence="1">
    <location>
        <begin position="112"/>
        <end position="132"/>
    </location>
</feature>
<dbReference type="Proteomes" id="UP000785783">
    <property type="component" value="Unassembled WGS sequence"/>
</dbReference>
<evidence type="ECO:0000313" key="3">
    <source>
        <dbReference type="Proteomes" id="UP000785783"/>
    </source>
</evidence>
<evidence type="ECO:0000256" key="1">
    <source>
        <dbReference type="SAM" id="Phobius"/>
    </source>
</evidence>
<dbReference type="EMBL" id="JADHOK010000008">
    <property type="protein sequence ID" value="MBL6761306.1"/>
    <property type="molecule type" value="Genomic_DNA"/>
</dbReference>